<accession>A0A4Y3PEC5</accession>
<organism evidence="1 2">
    <name type="scientific">Brevibacillus parabrevis</name>
    <dbReference type="NCBI Taxonomy" id="54914"/>
    <lineage>
        <taxon>Bacteria</taxon>
        <taxon>Bacillati</taxon>
        <taxon>Bacillota</taxon>
        <taxon>Bacilli</taxon>
        <taxon>Bacillales</taxon>
        <taxon>Paenibacillaceae</taxon>
        <taxon>Brevibacillus</taxon>
    </lineage>
</organism>
<name>A0A4Y3PEC5_BREPA</name>
<sequence>MEMLVDVSQKQQEKEWGAALKERDKLTKRESELQTIQRKQCIGANYRSALCGAVTRFYSRASANQRALKAAGRTA</sequence>
<evidence type="ECO:0000313" key="2">
    <source>
        <dbReference type="Proteomes" id="UP000316882"/>
    </source>
</evidence>
<dbReference type="Proteomes" id="UP000316882">
    <property type="component" value="Unassembled WGS sequence"/>
</dbReference>
<dbReference type="AlphaFoldDB" id="A0A4Y3PEC5"/>
<comment type="caution">
    <text evidence="1">The sequence shown here is derived from an EMBL/GenBank/DDBJ whole genome shotgun (WGS) entry which is preliminary data.</text>
</comment>
<proteinExistence type="predicted"/>
<gene>
    <name evidence="1" type="ORF">BPA01_12670</name>
</gene>
<dbReference type="EMBL" id="BJMH01000005">
    <property type="protein sequence ID" value="GEB31687.1"/>
    <property type="molecule type" value="Genomic_DNA"/>
</dbReference>
<keyword evidence="2" id="KW-1185">Reference proteome</keyword>
<evidence type="ECO:0000313" key="1">
    <source>
        <dbReference type="EMBL" id="GEB31687.1"/>
    </source>
</evidence>
<protein>
    <submittedName>
        <fullName evidence="1">Uncharacterized protein</fullName>
    </submittedName>
</protein>
<reference evidence="1 2" key="1">
    <citation type="submission" date="2019-06" db="EMBL/GenBank/DDBJ databases">
        <title>Whole genome shotgun sequence of Brevibacillus parabrevis NBRC 12334.</title>
        <authorList>
            <person name="Hosoyama A."/>
            <person name="Uohara A."/>
            <person name="Ohji S."/>
            <person name="Ichikawa N."/>
        </authorList>
    </citation>
    <scope>NUCLEOTIDE SEQUENCE [LARGE SCALE GENOMIC DNA]</scope>
    <source>
        <strain evidence="1 2">NBRC 12334</strain>
    </source>
</reference>